<keyword evidence="2" id="KW-1185">Reference proteome</keyword>
<comment type="caution">
    <text evidence="1">The sequence shown here is derived from an EMBL/GenBank/DDBJ whole genome shotgun (WGS) entry which is preliminary data.</text>
</comment>
<reference evidence="1" key="1">
    <citation type="journal article" date="2020" name="Stud. Mycol.">
        <title>101 Dothideomycetes genomes: a test case for predicting lifestyles and emergence of pathogens.</title>
        <authorList>
            <person name="Haridas S."/>
            <person name="Albert R."/>
            <person name="Binder M."/>
            <person name="Bloem J."/>
            <person name="Labutti K."/>
            <person name="Salamov A."/>
            <person name="Andreopoulos B."/>
            <person name="Baker S."/>
            <person name="Barry K."/>
            <person name="Bills G."/>
            <person name="Bluhm B."/>
            <person name="Cannon C."/>
            <person name="Castanera R."/>
            <person name="Culley D."/>
            <person name="Daum C."/>
            <person name="Ezra D."/>
            <person name="Gonzalez J."/>
            <person name="Henrissat B."/>
            <person name="Kuo A."/>
            <person name="Liang C."/>
            <person name="Lipzen A."/>
            <person name="Lutzoni F."/>
            <person name="Magnuson J."/>
            <person name="Mondo S."/>
            <person name="Nolan M."/>
            <person name="Ohm R."/>
            <person name="Pangilinan J."/>
            <person name="Park H.-J."/>
            <person name="Ramirez L."/>
            <person name="Alfaro M."/>
            <person name="Sun H."/>
            <person name="Tritt A."/>
            <person name="Yoshinaga Y."/>
            <person name="Zwiers L.-H."/>
            <person name="Turgeon B."/>
            <person name="Goodwin S."/>
            <person name="Spatafora J."/>
            <person name="Crous P."/>
            <person name="Grigoriev I."/>
        </authorList>
    </citation>
    <scope>NUCLEOTIDE SEQUENCE</scope>
    <source>
        <strain evidence="1">ATCC 200398</strain>
    </source>
</reference>
<name>A0ACB6RAB1_9PLEO</name>
<evidence type="ECO:0000313" key="1">
    <source>
        <dbReference type="EMBL" id="KAF2476027.1"/>
    </source>
</evidence>
<protein>
    <submittedName>
        <fullName evidence="1">Gamma-glutamyltransferase</fullName>
    </submittedName>
</protein>
<accession>A0ACB6RAB1</accession>
<dbReference type="Proteomes" id="UP000799755">
    <property type="component" value="Unassembled WGS sequence"/>
</dbReference>
<gene>
    <name evidence="1" type="ORF">BDR25DRAFT_278787</name>
</gene>
<organism evidence="1 2">
    <name type="scientific">Lindgomyces ingoldianus</name>
    <dbReference type="NCBI Taxonomy" id="673940"/>
    <lineage>
        <taxon>Eukaryota</taxon>
        <taxon>Fungi</taxon>
        <taxon>Dikarya</taxon>
        <taxon>Ascomycota</taxon>
        <taxon>Pezizomycotina</taxon>
        <taxon>Dothideomycetes</taxon>
        <taxon>Pleosporomycetidae</taxon>
        <taxon>Pleosporales</taxon>
        <taxon>Lindgomycetaceae</taxon>
        <taxon>Lindgomyces</taxon>
    </lineage>
</organism>
<dbReference type="EMBL" id="MU003495">
    <property type="protein sequence ID" value="KAF2476027.1"/>
    <property type="molecule type" value="Genomic_DNA"/>
</dbReference>
<sequence>MFVSFAILVVLALQQLAGTTTTTHFPFHAQKGYGNSSSPVRGAVASLSSICSNIGLDLLKKGGNAADAMVGTEFCLGVNLLYLTGIGGGGFMLIRSASGEYEVVDFRETAPAGSTEDMFKDGSVHSIYGGLASGVPGTVRGLEYLHHNYGRLPWPDLLRPSIKLARTGFPVNEEMVSHMDRLDDTIFVDDSAWAIDFAPNGTRLGIGDTLTRRRYADLLEMLAERGPSAFYSGSIAAATISALSRTGGIMTLEDLANYTVTVRQPQQITYRDFRLVSTGAPTSGAVVLNVLKTLEGYHDIWDPAHLNLSTHRFDEAIRFGYGARTKLGDPSFNDTVNKFEAEMLTNQTSLAIRNKILDSSTQPVSAYNPDNIESLETPGTSNVVTADDSGLTVSLISTINLNFGSTIMVPETGLLMNNEMNDFSIAGTSDAFGFVPSPANLIRPGKRPFSSSTPVIVEFLSNSTLYFVTGASGGSRIITATLQSLWYVLDRRLNIYEALAEPRFHDQLNPDVISFDYDYDNSTVAYMKALGHNVSWMGHSSGMNALLRYPNGSFEAVGEPKFKGAGGVSL</sequence>
<proteinExistence type="predicted"/>
<evidence type="ECO:0000313" key="2">
    <source>
        <dbReference type="Proteomes" id="UP000799755"/>
    </source>
</evidence>